<evidence type="ECO:0000313" key="9">
    <source>
        <dbReference type="Proteomes" id="UP000273675"/>
    </source>
</evidence>
<evidence type="ECO:0000256" key="4">
    <source>
        <dbReference type="ARBA" id="ARBA00022946"/>
    </source>
</evidence>
<evidence type="ECO:0000313" key="8">
    <source>
        <dbReference type="EMBL" id="RKR03661.1"/>
    </source>
</evidence>
<protein>
    <submittedName>
        <fullName evidence="8">Ubiquinone biosynthesis protein COQ9</fullName>
    </submittedName>
</protein>
<dbReference type="GO" id="GO:0008289">
    <property type="term" value="F:lipid binding"/>
    <property type="evidence" value="ECO:0007669"/>
    <property type="project" value="UniProtKB-KW"/>
</dbReference>
<comment type="similarity">
    <text evidence="2">Belongs to the COQ9 family.</text>
</comment>
<keyword evidence="4" id="KW-0809">Transit peptide</keyword>
<comment type="caution">
    <text evidence="8">The sequence shown here is derived from an EMBL/GenBank/DDBJ whole genome shotgun (WGS) entry which is preliminary data.</text>
</comment>
<comment type="pathway">
    <text evidence="1">Cofactor biosynthesis; ubiquinone biosynthesis.</text>
</comment>
<name>A0A495DN24_9PROT</name>
<dbReference type="NCBIfam" id="TIGR02396">
    <property type="entry name" value="diverge_rpsU"/>
    <property type="match status" value="1"/>
</dbReference>
<dbReference type="PANTHER" id="PTHR21427">
    <property type="entry name" value="UBIQUINONE BIOSYNTHESIS PROTEIN COQ9, MITOCHONDRIAL"/>
    <property type="match status" value="1"/>
</dbReference>
<dbReference type="InterPro" id="IPR012762">
    <property type="entry name" value="Ubiq_biosynth_COQ9"/>
</dbReference>
<evidence type="ECO:0000259" key="7">
    <source>
        <dbReference type="Pfam" id="PF08511"/>
    </source>
</evidence>
<dbReference type="Proteomes" id="UP000273675">
    <property type="component" value="Unassembled WGS sequence"/>
</dbReference>
<dbReference type="AlphaFoldDB" id="A0A495DN24"/>
<organism evidence="8 9">
    <name type="scientific">Maricaulis maris</name>
    <dbReference type="NCBI Taxonomy" id="74318"/>
    <lineage>
        <taxon>Bacteria</taxon>
        <taxon>Pseudomonadati</taxon>
        <taxon>Pseudomonadota</taxon>
        <taxon>Alphaproteobacteria</taxon>
        <taxon>Maricaulales</taxon>
        <taxon>Maricaulaceae</taxon>
        <taxon>Maricaulis</taxon>
    </lineage>
</organism>
<evidence type="ECO:0000256" key="2">
    <source>
        <dbReference type="ARBA" id="ARBA00010766"/>
    </source>
</evidence>
<proteinExistence type="inferred from homology"/>
<keyword evidence="8" id="KW-0830">Ubiquinone</keyword>
<dbReference type="PANTHER" id="PTHR21427:SF19">
    <property type="entry name" value="UBIQUINONE BIOSYNTHESIS PROTEIN COQ9, MITOCHONDRIAL"/>
    <property type="match status" value="1"/>
</dbReference>
<dbReference type="InterPro" id="IPR013718">
    <property type="entry name" value="COQ9_C"/>
</dbReference>
<sequence length="247" mass="27087">MSTLSAHTGEVTKSPHWSRQIDMMEADTLPRSVKDSTRDALLESILPLAAFDGWTDDSFAQACTDAGIDKGQALLACPRGALDLIVRWSKQLDLAVVAAVRGADIKAMKIRERVRFGVMARLEAIGPHEEAARRARARLMLPDAASEAPQLLWATADTIWRTIGDTSTDVNFYSKRTILAGVYGSTLSTWLNEADMDKTEAQAFLDRRIQNVMDFEKTKANIAKLTADLPDLAGLLGKLRHGPGPRI</sequence>
<evidence type="ECO:0000256" key="6">
    <source>
        <dbReference type="ARBA" id="ARBA00058104"/>
    </source>
</evidence>
<keyword evidence="5" id="KW-0446">Lipid-binding</keyword>
<dbReference type="EMBL" id="RBIM01000001">
    <property type="protein sequence ID" value="RKR03661.1"/>
    <property type="molecule type" value="Genomic_DNA"/>
</dbReference>
<accession>A0A495DN24</accession>
<dbReference type="Pfam" id="PF08511">
    <property type="entry name" value="COQ9"/>
    <property type="match status" value="1"/>
</dbReference>
<keyword evidence="3" id="KW-0831">Ubiquinone biosynthesis</keyword>
<dbReference type="GO" id="GO:0006744">
    <property type="term" value="P:ubiquinone biosynthetic process"/>
    <property type="evidence" value="ECO:0007669"/>
    <property type="project" value="UniProtKB-KW"/>
</dbReference>
<evidence type="ECO:0000256" key="3">
    <source>
        <dbReference type="ARBA" id="ARBA00022688"/>
    </source>
</evidence>
<dbReference type="Gene3D" id="1.10.357.10">
    <property type="entry name" value="Tetracycline Repressor, domain 2"/>
    <property type="match status" value="1"/>
</dbReference>
<gene>
    <name evidence="8" type="ORF">C7435_0098</name>
</gene>
<comment type="function">
    <text evidence="6">Membrane-associated protein that warps the membrane surface to access and bind aromatic isoprenes with high specificity, including ubiquinone (CoQ) isoprene intermediates and presents them directly to COQ7, therefore facilitating the COQ7-mediated hydroxylase step. Participates in the biosynthesis of coenzyme Q, also named ubiquinone, an essential lipid-soluble electron transporter for aerobic cellular respiration.</text>
</comment>
<evidence type="ECO:0000256" key="1">
    <source>
        <dbReference type="ARBA" id="ARBA00004749"/>
    </source>
</evidence>
<reference evidence="8 9" key="1">
    <citation type="submission" date="2018-10" db="EMBL/GenBank/DDBJ databases">
        <title>Genomic Encyclopedia of Type Strains, Phase IV (KMG-IV): sequencing the most valuable type-strain genomes for metagenomic binning, comparative biology and taxonomic classification.</title>
        <authorList>
            <person name="Goeker M."/>
        </authorList>
    </citation>
    <scope>NUCLEOTIDE SEQUENCE [LARGE SCALE GENOMIC DNA]</scope>
    <source>
        <strain evidence="8 9">DSM 4734</strain>
    </source>
</reference>
<evidence type="ECO:0000256" key="5">
    <source>
        <dbReference type="ARBA" id="ARBA00023121"/>
    </source>
</evidence>
<feature type="domain" description="COQ9 C-terminal" evidence="7">
    <location>
        <begin position="146"/>
        <end position="216"/>
    </location>
</feature>